<organism evidence="2 3">
    <name type="scientific">Segatella oulorum</name>
    <dbReference type="NCBI Taxonomy" id="28136"/>
    <lineage>
        <taxon>Bacteria</taxon>
        <taxon>Pseudomonadati</taxon>
        <taxon>Bacteroidota</taxon>
        <taxon>Bacteroidia</taxon>
        <taxon>Bacteroidales</taxon>
        <taxon>Prevotellaceae</taxon>
        <taxon>Segatella</taxon>
    </lineage>
</organism>
<evidence type="ECO:0000313" key="2">
    <source>
        <dbReference type="EMBL" id="SJZ87003.1"/>
    </source>
</evidence>
<feature type="domain" description="Glycosyltransferase GT-D fold" evidence="1">
    <location>
        <begin position="44"/>
        <end position="267"/>
    </location>
</feature>
<dbReference type="InterPro" id="IPR014869">
    <property type="entry name" value="GT-D"/>
</dbReference>
<evidence type="ECO:0000259" key="1">
    <source>
        <dbReference type="Pfam" id="PF08759"/>
    </source>
</evidence>
<dbReference type="RefSeq" id="WP_025070166.1">
    <property type="nucleotide sequence ID" value="NZ_FUXK01000013.1"/>
</dbReference>
<dbReference type="STRING" id="28136.SAMN02745202_01309"/>
<dbReference type="AlphaFoldDB" id="A0A1T4P647"/>
<reference evidence="2 3" key="1">
    <citation type="submission" date="2017-02" db="EMBL/GenBank/DDBJ databases">
        <authorList>
            <person name="Peterson S.W."/>
        </authorList>
    </citation>
    <scope>NUCLEOTIDE SEQUENCE [LARGE SCALE GENOMIC DNA]</scope>
    <source>
        <strain evidence="2 3">ATCC 43324</strain>
    </source>
</reference>
<gene>
    <name evidence="2" type="ORF">SAMN02745202_01309</name>
</gene>
<sequence>MTIRNSLSLLYKRYKYYRFVRKAKFKIASTHETIDYIVAHRCSVSRYGDGEFDVAFGVSKFFQKADPELAERLRELVNVSEKDFIVCLPLGLLTLKNLRRDTRTHWRGFVRYNGDKILKLLKRDKYFDTWFTRFYIDFANRSGTNAVVDNIKRIWDGRDVYIIEGETTRFGEGNDFLDNAKSIHRILCPSKNAFSKYHEILSIAEEKIPKDKNTLVLIALGMTATILAYDMYKLGYQAIDIGHADIEYCWWKMKAEDRCPIPHKATFEADAYEGIGDVNDDIYKKQIIAEVK</sequence>
<keyword evidence="2" id="KW-0808">Transferase</keyword>
<dbReference type="Proteomes" id="UP000190065">
    <property type="component" value="Unassembled WGS sequence"/>
</dbReference>
<protein>
    <submittedName>
        <fullName evidence="2">Glycosyltransferase, SP_1767 family</fullName>
    </submittedName>
</protein>
<dbReference type="Pfam" id="PF08759">
    <property type="entry name" value="GT-D"/>
    <property type="match status" value="1"/>
</dbReference>
<dbReference type="GO" id="GO:0016740">
    <property type="term" value="F:transferase activity"/>
    <property type="evidence" value="ECO:0007669"/>
    <property type="project" value="UniProtKB-KW"/>
</dbReference>
<dbReference type="EMBL" id="FUXK01000013">
    <property type="protein sequence ID" value="SJZ87003.1"/>
    <property type="molecule type" value="Genomic_DNA"/>
</dbReference>
<accession>A0A1T4P647</accession>
<name>A0A1T4P647_9BACT</name>
<proteinExistence type="predicted"/>
<evidence type="ECO:0000313" key="3">
    <source>
        <dbReference type="Proteomes" id="UP000190065"/>
    </source>
</evidence>